<gene>
    <name evidence="2" type="ORF">MENT_LOCUS55602</name>
</gene>
<accession>A0A6V7XRR2</accession>
<feature type="region of interest" description="Disordered" evidence="1">
    <location>
        <begin position="1"/>
        <end position="28"/>
    </location>
</feature>
<feature type="compositionally biased region" description="Polar residues" evidence="1">
    <location>
        <begin position="19"/>
        <end position="28"/>
    </location>
</feature>
<proteinExistence type="predicted"/>
<reference evidence="2 3" key="1">
    <citation type="submission" date="2020-08" db="EMBL/GenBank/DDBJ databases">
        <authorList>
            <person name="Koutsovoulos G."/>
            <person name="Danchin GJ E."/>
        </authorList>
    </citation>
    <scope>NUCLEOTIDE SEQUENCE [LARGE SCALE GENOMIC DNA]</scope>
</reference>
<sequence>MSSNSNSNRKRKKSPVPPNQGSKTSAVATQNNLQQQLIVQRVQTTSNQTNVAGGQQNQQIIQTTNSAERQILEQEIAEKRRNRAITQPENLHLLDLIDPATNLTNTDVLMLGWQKDYIFGELKGIVVFVKRAPTSKNGWDRGDLILEIGQQHEKERVAVFGWNEYAGILETANLNDVVVMRNLIVVMEDSVRVKWSGSIEFKLKFVKGSTMNIEGRGQINVNQDAVISRGGPSTSTVAVPRPNSNTETLQLADRSSNAINNGSNPDLEIEYKYVY</sequence>
<dbReference type="AlphaFoldDB" id="A0A6V7XRR2"/>
<name>A0A6V7XRR2_MELEN</name>
<protein>
    <submittedName>
        <fullName evidence="2">Uncharacterized protein</fullName>
    </submittedName>
</protein>
<evidence type="ECO:0000313" key="2">
    <source>
        <dbReference type="EMBL" id="CAD2201995.1"/>
    </source>
</evidence>
<evidence type="ECO:0000313" key="3">
    <source>
        <dbReference type="Proteomes" id="UP000580250"/>
    </source>
</evidence>
<dbReference type="EMBL" id="CAJEWN010002117">
    <property type="protein sequence ID" value="CAD2201995.1"/>
    <property type="molecule type" value="Genomic_DNA"/>
</dbReference>
<comment type="caution">
    <text evidence="2">The sequence shown here is derived from an EMBL/GenBank/DDBJ whole genome shotgun (WGS) entry which is preliminary data.</text>
</comment>
<evidence type="ECO:0000256" key="1">
    <source>
        <dbReference type="SAM" id="MobiDB-lite"/>
    </source>
</evidence>
<organism evidence="2 3">
    <name type="scientific">Meloidogyne enterolobii</name>
    <name type="common">Root-knot nematode worm</name>
    <name type="synonym">Meloidogyne mayaguensis</name>
    <dbReference type="NCBI Taxonomy" id="390850"/>
    <lineage>
        <taxon>Eukaryota</taxon>
        <taxon>Metazoa</taxon>
        <taxon>Ecdysozoa</taxon>
        <taxon>Nematoda</taxon>
        <taxon>Chromadorea</taxon>
        <taxon>Rhabditida</taxon>
        <taxon>Tylenchina</taxon>
        <taxon>Tylenchomorpha</taxon>
        <taxon>Tylenchoidea</taxon>
        <taxon>Meloidogynidae</taxon>
        <taxon>Meloidogyninae</taxon>
        <taxon>Meloidogyne</taxon>
    </lineage>
</organism>
<dbReference type="Proteomes" id="UP000580250">
    <property type="component" value="Unassembled WGS sequence"/>
</dbReference>